<reference evidence="2" key="1">
    <citation type="submission" date="2021-01" db="EMBL/GenBank/DDBJ databases">
        <authorList>
            <person name="Zahm M."/>
            <person name="Roques C."/>
            <person name="Cabau C."/>
            <person name="Klopp C."/>
            <person name="Donnadieu C."/>
            <person name="Jouanno E."/>
            <person name="Lampietro C."/>
            <person name="Louis A."/>
            <person name="Herpin A."/>
            <person name="Echchiki A."/>
            <person name="Berthelot C."/>
            <person name="Parey E."/>
            <person name="Roest-Crollius H."/>
            <person name="Braasch I."/>
            <person name="Postlethwait J."/>
            <person name="Bobe J."/>
            <person name="Montfort J."/>
            <person name="Bouchez O."/>
            <person name="Begum T."/>
            <person name="Mejri S."/>
            <person name="Adams A."/>
            <person name="Chen W.-J."/>
            <person name="Guiguen Y."/>
        </authorList>
    </citation>
    <scope>NUCLEOTIDE SEQUENCE</scope>
    <source>
        <strain evidence="2">YG-15Mar2019-1</strain>
        <tissue evidence="2">Brain</tissue>
    </source>
</reference>
<evidence type="ECO:0000313" key="2">
    <source>
        <dbReference type="EMBL" id="KAG7457138.1"/>
    </source>
</evidence>
<evidence type="ECO:0000313" key="3">
    <source>
        <dbReference type="Proteomes" id="UP001046870"/>
    </source>
</evidence>
<gene>
    <name evidence="2" type="ORF">MATL_G00243400</name>
</gene>
<comment type="caution">
    <text evidence="2">The sequence shown here is derived from an EMBL/GenBank/DDBJ whole genome shotgun (WGS) entry which is preliminary data.</text>
</comment>
<name>A0A9D3SVX3_MEGAT</name>
<accession>A0A9D3SVX3</accession>
<keyword evidence="3" id="KW-1185">Reference proteome</keyword>
<feature type="region of interest" description="Disordered" evidence="1">
    <location>
        <begin position="1"/>
        <end position="31"/>
    </location>
</feature>
<protein>
    <submittedName>
        <fullName evidence="2">Uncharacterized protein</fullName>
    </submittedName>
</protein>
<organism evidence="2 3">
    <name type="scientific">Megalops atlanticus</name>
    <name type="common">Tarpon</name>
    <name type="synonym">Clupea gigantea</name>
    <dbReference type="NCBI Taxonomy" id="7932"/>
    <lineage>
        <taxon>Eukaryota</taxon>
        <taxon>Metazoa</taxon>
        <taxon>Chordata</taxon>
        <taxon>Craniata</taxon>
        <taxon>Vertebrata</taxon>
        <taxon>Euteleostomi</taxon>
        <taxon>Actinopterygii</taxon>
        <taxon>Neopterygii</taxon>
        <taxon>Teleostei</taxon>
        <taxon>Elopiformes</taxon>
        <taxon>Megalopidae</taxon>
        <taxon>Megalops</taxon>
    </lineage>
</organism>
<dbReference type="Proteomes" id="UP001046870">
    <property type="component" value="Chromosome 22"/>
</dbReference>
<dbReference type="OrthoDB" id="10609559at2759"/>
<evidence type="ECO:0000256" key="1">
    <source>
        <dbReference type="SAM" id="MobiDB-lite"/>
    </source>
</evidence>
<proteinExistence type="predicted"/>
<sequence length="72" mass="8077">MWNLRHSQRETDAAGVQSRKPRRGERGAREDCTHIEVAIPDTMATTPTLETIPSSLASITNSHLTERQVVKH</sequence>
<dbReference type="AlphaFoldDB" id="A0A9D3SVX3"/>
<dbReference type="EMBL" id="JAFDVH010000022">
    <property type="protein sequence ID" value="KAG7457138.1"/>
    <property type="molecule type" value="Genomic_DNA"/>
</dbReference>